<dbReference type="Pfam" id="PF00512">
    <property type="entry name" value="HisKA"/>
    <property type="match status" value="1"/>
</dbReference>
<evidence type="ECO:0000256" key="12">
    <source>
        <dbReference type="ARBA" id="ARBA00023012"/>
    </source>
</evidence>
<feature type="domain" description="Histidine kinase" evidence="15">
    <location>
        <begin position="271"/>
        <end position="486"/>
    </location>
</feature>
<dbReference type="Proteomes" id="UP000515703">
    <property type="component" value="Chromosome"/>
</dbReference>
<evidence type="ECO:0000313" key="17">
    <source>
        <dbReference type="EMBL" id="BCJ97670.1"/>
    </source>
</evidence>
<accession>A0A7I8DH23</accession>
<keyword evidence="8" id="KW-0547">Nucleotide-binding</keyword>
<dbReference type="Gene3D" id="3.30.565.10">
    <property type="entry name" value="Histidine kinase-like ATPase, C-terminal domain"/>
    <property type="match status" value="1"/>
</dbReference>
<evidence type="ECO:0000256" key="10">
    <source>
        <dbReference type="ARBA" id="ARBA00022840"/>
    </source>
</evidence>
<evidence type="ECO:0000256" key="7">
    <source>
        <dbReference type="ARBA" id="ARBA00022692"/>
    </source>
</evidence>
<keyword evidence="5" id="KW-0597">Phosphoprotein</keyword>
<dbReference type="SUPFAM" id="SSF158472">
    <property type="entry name" value="HAMP domain-like"/>
    <property type="match status" value="1"/>
</dbReference>
<dbReference type="GO" id="GO:0005886">
    <property type="term" value="C:plasma membrane"/>
    <property type="evidence" value="ECO:0007669"/>
    <property type="project" value="UniProtKB-SubCell"/>
</dbReference>
<dbReference type="EC" id="2.7.13.3" evidence="3"/>
<dbReference type="SUPFAM" id="SSF55874">
    <property type="entry name" value="ATPase domain of HSP90 chaperone/DNA topoisomerase II/histidine kinase"/>
    <property type="match status" value="1"/>
</dbReference>
<keyword evidence="9 17" id="KW-0418">Kinase</keyword>
<dbReference type="FunFam" id="1.10.287.130:FF:000001">
    <property type="entry name" value="Two-component sensor histidine kinase"/>
    <property type="match status" value="1"/>
</dbReference>
<dbReference type="CDD" id="cd00075">
    <property type="entry name" value="HATPase"/>
    <property type="match status" value="1"/>
</dbReference>
<feature type="transmembrane region" description="Helical" evidence="14">
    <location>
        <begin position="183"/>
        <end position="203"/>
    </location>
</feature>
<reference evidence="17 18" key="1">
    <citation type="submission" date="2020-08" db="EMBL/GenBank/DDBJ databases">
        <title>Draft genome sequencing of an Anaerocolumna strain isolated from anoxic soil subjected to BSD treatment.</title>
        <authorList>
            <person name="Uek A."/>
            <person name="Tonouchi A."/>
        </authorList>
    </citation>
    <scope>NUCLEOTIDE SEQUENCE [LARGE SCALE GENOMIC DNA]</scope>
    <source>
        <strain evidence="17 18">CTTW</strain>
    </source>
</reference>
<dbReference type="GO" id="GO:0000155">
    <property type="term" value="F:phosphorelay sensor kinase activity"/>
    <property type="evidence" value="ECO:0007669"/>
    <property type="project" value="InterPro"/>
</dbReference>
<dbReference type="InterPro" id="IPR003661">
    <property type="entry name" value="HisK_dim/P_dom"/>
</dbReference>
<keyword evidence="6" id="KW-0808">Transferase</keyword>
<evidence type="ECO:0000259" key="15">
    <source>
        <dbReference type="PROSITE" id="PS50109"/>
    </source>
</evidence>
<keyword evidence="4" id="KW-1003">Cell membrane</keyword>
<keyword evidence="13 14" id="KW-0472">Membrane</keyword>
<evidence type="ECO:0000256" key="14">
    <source>
        <dbReference type="SAM" id="Phobius"/>
    </source>
</evidence>
<dbReference type="CDD" id="cd06225">
    <property type="entry name" value="HAMP"/>
    <property type="match status" value="1"/>
</dbReference>
<dbReference type="InterPro" id="IPR003660">
    <property type="entry name" value="HAMP_dom"/>
</dbReference>
<dbReference type="Pfam" id="PF00672">
    <property type="entry name" value="HAMP"/>
    <property type="match status" value="1"/>
</dbReference>
<dbReference type="InterPro" id="IPR036097">
    <property type="entry name" value="HisK_dim/P_sf"/>
</dbReference>
<dbReference type="InterPro" id="IPR004358">
    <property type="entry name" value="Sig_transdc_His_kin-like_C"/>
</dbReference>
<organism evidence="17 18">
    <name type="scientific">Anaerocolumna chitinilytica</name>
    <dbReference type="NCBI Taxonomy" id="1727145"/>
    <lineage>
        <taxon>Bacteria</taxon>
        <taxon>Bacillati</taxon>
        <taxon>Bacillota</taxon>
        <taxon>Clostridia</taxon>
        <taxon>Lachnospirales</taxon>
        <taxon>Lachnospiraceae</taxon>
        <taxon>Anaerocolumna</taxon>
    </lineage>
</organism>
<feature type="domain" description="HAMP" evidence="16">
    <location>
        <begin position="204"/>
        <end position="256"/>
    </location>
</feature>
<evidence type="ECO:0000256" key="1">
    <source>
        <dbReference type="ARBA" id="ARBA00000085"/>
    </source>
</evidence>
<gene>
    <name evidence="17" type="ORF">bsdcttw_07110</name>
</gene>
<dbReference type="Pfam" id="PF02518">
    <property type="entry name" value="HATPase_c"/>
    <property type="match status" value="1"/>
</dbReference>
<dbReference type="SUPFAM" id="SSF47384">
    <property type="entry name" value="Homodimeric domain of signal transducing histidine kinase"/>
    <property type="match status" value="1"/>
</dbReference>
<keyword evidence="11 14" id="KW-1133">Transmembrane helix</keyword>
<dbReference type="SMART" id="SM00304">
    <property type="entry name" value="HAMP"/>
    <property type="match status" value="1"/>
</dbReference>
<dbReference type="RefSeq" id="WP_185258074.1">
    <property type="nucleotide sequence ID" value="NZ_AP023368.1"/>
</dbReference>
<dbReference type="PANTHER" id="PTHR45528:SF1">
    <property type="entry name" value="SENSOR HISTIDINE KINASE CPXA"/>
    <property type="match status" value="1"/>
</dbReference>
<dbReference type="InterPro" id="IPR005467">
    <property type="entry name" value="His_kinase_dom"/>
</dbReference>
<dbReference type="AlphaFoldDB" id="A0A7I8DH23"/>
<evidence type="ECO:0000256" key="13">
    <source>
        <dbReference type="ARBA" id="ARBA00023136"/>
    </source>
</evidence>
<evidence type="ECO:0000313" key="18">
    <source>
        <dbReference type="Proteomes" id="UP000515703"/>
    </source>
</evidence>
<dbReference type="InterPro" id="IPR050398">
    <property type="entry name" value="HssS/ArlS-like"/>
</dbReference>
<name>A0A7I8DH23_9FIRM</name>
<protein>
    <recommendedName>
        <fullName evidence="3">histidine kinase</fullName>
        <ecNumber evidence="3">2.7.13.3</ecNumber>
    </recommendedName>
</protein>
<evidence type="ECO:0000256" key="9">
    <source>
        <dbReference type="ARBA" id="ARBA00022777"/>
    </source>
</evidence>
<evidence type="ECO:0000256" key="2">
    <source>
        <dbReference type="ARBA" id="ARBA00004651"/>
    </source>
</evidence>
<keyword evidence="10" id="KW-0067">ATP-binding</keyword>
<dbReference type="GO" id="GO:0005524">
    <property type="term" value="F:ATP binding"/>
    <property type="evidence" value="ECO:0007669"/>
    <property type="project" value="UniProtKB-KW"/>
</dbReference>
<proteinExistence type="predicted"/>
<evidence type="ECO:0000256" key="3">
    <source>
        <dbReference type="ARBA" id="ARBA00012438"/>
    </source>
</evidence>
<dbReference type="PANTHER" id="PTHR45528">
    <property type="entry name" value="SENSOR HISTIDINE KINASE CPXA"/>
    <property type="match status" value="1"/>
</dbReference>
<dbReference type="FunFam" id="3.30.565.10:FF:000006">
    <property type="entry name" value="Sensor histidine kinase WalK"/>
    <property type="match status" value="1"/>
</dbReference>
<sequence length="495" mass="56589">MDKKLQGKPFNRLFFKVYINYALVLTLFAILVGLIFMNLYESATMENYREKMLKQAIVVVKNLSKAITNKEIVSYLDYQNNVQEMDDETDIWTISNPGAKNPMDKQFENFSLEDVTLPKDFVTVVEKAFQGKHTNKSGYYEELGGKNAIQGYPVIINGEVVGAVLISTEIKNQEEIINSSTHLIFFSVGIALSISFIIAILFARGITKPITSMRSAALLLADGKYETKLDLKRKDEIGDLATTIDILADRLKENEEERQNRDQMRTDFFANVSHELRTPITVVRAYTEMLVDGIVTDEEKVMQYHAKILAECKGMERLVGDLLLLSKMQNPDFEVEKEPVNVVQIFDDLIRSFHPRCQDRQIEMIFTKEYPVCIMMGDYDRLKQMFLIILDNAVKFSMNDSKIHINIVKTDKLLISVRDEGVGIAEDELPYIFDKFYRSKLKQNEQGSGLGLAIAKQISLKHDGEIMVKSEKGKGTEFVFTFQSLENYVEELDIS</sequence>
<dbReference type="PRINTS" id="PR00344">
    <property type="entry name" value="BCTRLSENSOR"/>
</dbReference>
<reference evidence="17 18" key="2">
    <citation type="submission" date="2020-08" db="EMBL/GenBank/DDBJ databases">
        <authorList>
            <person name="Ueki A."/>
            <person name="Tonouchi A."/>
        </authorList>
    </citation>
    <scope>NUCLEOTIDE SEQUENCE [LARGE SCALE GENOMIC DNA]</scope>
    <source>
        <strain evidence="17 18">CTTW</strain>
    </source>
</reference>
<evidence type="ECO:0000256" key="8">
    <source>
        <dbReference type="ARBA" id="ARBA00022741"/>
    </source>
</evidence>
<evidence type="ECO:0000256" key="5">
    <source>
        <dbReference type="ARBA" id="ARBA00022553"/>
    </source>
</evidence>
<dbReference type="InterPro" id="IPR003594">
    <property type="entry name" value="HATPase_dom"/>
</dbReference>
<feature type="transmembrane region" description="Helical" evidence="14">
    <location>
        <begin position="21"/>
        <end position="40"/>
    </location>
</feature>
<dbReference type="Gene3D" id="6.10.340.10">
    <property type="match status" value="1"/>
</dbReference>
<evidence type="ECO:0000259" key="16">
    <source>
        <dbReference type="PROSITE" id="PS50885"/>
    </source>
</evidence>
<dbReference type="SMART" id="SM00387">
    <property type="entry name" value="HATPase_c"/>
    <property type="match status" value="1"/>
</dbReference>
<keyword evidence="12" id="KW-0902">Two-component regulatory system</keyword>
<dbReference type="KEGG" id="acht:bsdcttw_07110"/>
<dbReference type="PROSITE" id="PS50109">
    <property type="entry name" value="HIS_KIN"/>
    <property type="match status" value="1"/>
</dbReference>
<dbReference type="SMART" id="SM00388">
    <property type="entry name" value="HisKA"/>
    <property type="match status" value="1"/>
</dbReference>
<dbReference type="CDD" id="cd00082">
    <property type="entry name" value="HisKA"/>
    <property type="match status" value="1"/>
</dbReference>
<dbReference type="Gene3D" id="1.10.287.130">
    <property type="match status" value="1"/>
</dbReference>
<evidence type="ECO:0000256" key="11">
    <source>
        <dbReference type="ARBA" id="ARBA00022989"/>
    </source>
</evidence>
<comment type="catalytic activity">
    <reaction evidence="1">
        <text>ATP + protein L-histidine = ADP + protein N-phospho-L-histidine.</text>
        <dbReference type="EC" id="2.7.13.3"/>
    </reaction>
</comment>
<dbReference type="InterPro" id="IPR036890">
    <property type="entry name" value="HATPase_C_sf"/>
</dbReference>
<evidence type="ECO:0000256" key="6">
    <source>
        <dbReference type="ARBA" id="ARBA00022679"/>
    </source>
</evidence>
<comment type="subcellular location">
    <subcellularLocation>
        <location evidence="2">Cell membrane</location>
        <topology evidence="2">Multi-pass membrane protein</topology>
    </subcellularLocation>
</comment>
<keyword evidence="7 14" id="KW-0812">Transmembrane</keyword>
<keyword evidence="18" id="KW-1185">Reference proteome</keyword>
<dbReference type="EMBL" id="AP023368">
    <property type="protein sequence ID" value="BCJ97670.1"/>
    <property type="molecule type" value="Genomic_DNA"/>
</dbReference>
<dbReference type="PROSITE" id="PS50885">
    <property type="entry name" value="HAMP"/>
    <property type="match status" value="1"/>
</dbReference>
<evidence type="ECO:0000256" key="4">
    <source>
        <dbReference type="ARBA" id="ARBA00022475"/>
    </source>
</evidence>